<evidence type="ECO:0000256" key="2">
    <source>
        <dbReference type="ARBA" id="ARBA00022475"/>
    </source>
</evidence>
<dbReference type="AlphaFoldDB" id="A0A8J3QJ57"/>
<dbReference type="InterPro" id="IPR036259">
    <property type="entry name" value="MFS_trans_sf"/>
</dbReference>
<evidence type="ECO:0000256" key="1">
    <source>
        <dbReference type="ARBA" id="ARBA00004651"/>
    </source>
</evidence>
<protein>
    <submittedName>
        <fullName evidence="8">MFS transporter</fullName>
    </submittedName>
</protein>
<keyword evidence="5 7" id="KW-0472">Membrane</keyword>
<dbReference type="EMBL" id="BONY01000104">
    <property type="protein sequence ID" value="GIH10714.1"/>
    <property type="molecule type" value="Genomic_DNA"/>
</dbReference>
<gene>
    <name evidence="8" type="ORF">Rhe02_87810</name>
</gene>
<evidence type="ECO:0000256" key="7">
    <source>
        <dbReference type="SAM" id="Phobius"/>
    </source>
</evidence>
<feature type="compositionally biased region" description="Basic and acidic residues" evidence="6">
    <location>
        <begin position="438"/>
        <end position="447"/>
    </location>
</feature>
<comment type="caution">
    <text evidence="8">The sequence shown here is derived from an EMBL/GenBank/DDBJ whole genome shotgun (WGS) entry which is preliminary data.</text>
</comment>
<feature type="transmembrane region" description="Helical" evidence="7">
    <location>
        <begin position="42"/>
        <end position="60"/>
    </location>
</feature>
<evidence type="ECO:0000256" key="4">
    <source>
        <dbReference type="ARBA" id="ARBA00022989"/>
    </source>
</evidence>
<dbReference type="PANTHER" id="PTHR23513">
    <property type="entry name" value="INTEGRAL MEMBRANE EFFLUX PROTEIN-RELATED"/>
    <property type="match status" value="1"/>
</dbReference>
<keyword evidence="2" id="KW-1003">Cell membrane</keyword>
<keyword evidence="9" id="KW-1185">Reference proteome</keyword>
<feature type="transmembrane region" description="Helical" evidence="7">
    <location>
        <begin position="332"/>
        <end position="351"/>
    </location>
</feature>
<evidence type="ECO:0000256" key="5">
    <source>
        <dbReference type="ARBA" id="ARBA00023136"/>
    </source>
</evidence>
<evidence type="ECO:0000313" key="8">
    <source>
        <dbReference type="EMBL" id="GIH10714.1"/>
    </source>
</evidence>
<dbReference type="GO" id="GO:0022857">
    <property type="term" value="F:transmembrane transporter activity"/>
    <property type="evidence" value="ECO:0007669"/>
    <property type="project" value="InterPro"/>
</dbReference>
<evidence type="ECO:0000256" key="3">
    <source>
        <dbReference type="ARBA" id="ARBA00022692"/>
    </source>
</evidence>
<dbReference type="PANTHER" id="PTHR23513:SF6">
    <property type="entry name" value="MAJOR FACILITATOR SUPERFAMILY ASSOCIATED DOMAIN-CONTAINING PROTEIN"/>
    <property type="match status" value="1"/>
</dbReference>
<dbReference type="Pfam" id="PF07690">
    <property type="entry name" value="MFS_1"/>
    <property type="match status" value="2"/>
</dbReference>
<sequence length="463" mass="48052">MWQRNFRLLWLGQAVNDLGSALTGLALPLVAAVTLRASTFEVGVLTALGTLGWMVVSLPAGAIVDRVPAKRLLMVCCDIGRLLVVLAIPALAAVGRLAIVHVWAAAALVSVLTVVFEIGYWSLVPAVMRREQLVGAHSKIAMTNGLGQVAGPAVAGAMVSALGSAVRVLLLDAGTFVVSILTLLAMRTPPIERARPRRAMVGEISEGIALPARRTVRARLGRAMAGEISEGVAFVWANPLLRRIVAFSSVYGLCDGMAAALLVLYLLRQLDASPAVVGLVSACGAVGGTVGAALAAPLSRRLGTARLLWLAPLACGAPALLIPAAWPGHGVWLVAAGVFVPSFGMVIFHVLQISYRQAICPAALQGRMNATVRWIIRSGRPPGAILGGLLGTGIGLRPTLLLAALGSWLSAVVLWRSDLRGLKDLPLTDHVGGAATLRSKDGARPDRPGGTGESSRRGAAALP</sequence>
<accession>A0A8J3QJ57</accession>
<feature type="transmembrane region" description="Helical" evidence="7">
    <location>
        <begin position="100"/>
        <end position="124"/>
    </location>
</feature>
<comment type="subcellular location">
    <subcellularLocation>
        <location evidence="1">Cell membrane</location>
        <topology evidence="1">Multi-pass membrane protein</topology>
    </subcellularLocation>
</comment>
<evidence type="ECO:0000313" key="9">
    <source>
        <dbReference type="Proteomes" id="UP000612899"/>
    </source>
</evidence>
<feature type="transmembrane region" description="Helical" evidence="7">
    <location>
        <begin position="72"/>
        <end position="94"/>
    </location>
</feature>
<keyword evidence="3 7" id="KW-0812">Transmembrane</keyword>
<dbReference type="Proteomes" id="UP000612899">
    <property type="component" value="Unassembled WGS sequence"/>
</dbReference>
<feature type="transmembrane region" description="Helical" evidence="7">
    <location>
        <begin position="273"/>
        <end position="295"/>
    </location>
</feature>
<evidence type="ECO:0000256" key="6">
    <source>
        <dbReference type="SAM" id="MobiDB-lite"/>
    </source>
</evidence>
<organism evidence="8 9">
    <name type="scientific">Rhizocola hellebori</name>
    <dbReference type="NCBI Taxonomy" id="1392758"/>
    <lineage>
        <taxon>Bacteria</taxon>
        <taxon>Bacillati</taxon>
        <taxon>Actinomycetota</taxon>
        <taxon>Actinomycetes</taxon>
        <taxon>Micromonosporales</taxon>
        <taxon>Micromonosporaceae</taxon>
        <taxon>Rhizocola</taxon>
    </lineage>
</organism>
<dbReference type="Gene3D" id="1.20.1250.20">
    <property type="entry name" value="MFS general substrate transporter like domains"/>
    <property type="match status" value="1"/>
</dbReference>
<feature type="transmembrane region" description="Helical" evidence="7">
    <location>
        <begin position="307"/>
        <end position="326"/>
    </location>
</feature>
<reference evidence="8" key="1">
    <citation type="submission" date="2021-01" db="EMBL/GenBank/DDBJ databases">
        <title>Whole genome shotgun sequence of Rhizocola hellebori NBRC 109834.</title>
        <authorList>
            <person name="Komaki H."/>
            <person name="Tamura T."/>
        </authorList>
    </citation>
    <scope>NUCLEOTIDE SEQUENCE</scope>
    <source>
        <strain evidence="8">NBRC 109834</strain>
    </source>
</reference>
<name>A0A8J3QJ57_9ACTN</name>
<dbReference type="RefSeq" id="WP_203914433.1">
    <property type="nucleotide sequence ID" value="NZ_BONY01000104.1"/>
</dbReference>
<dbReference type="CDD" id="cd06173">
    <property type="entry name" value="MFS_MefA_like"/>
    <property type="match status" value="1"/>
</dbReference>
<feature type="transmembrane region" description="Helical" evidence="7">
    <location>
        <begin position="244"/>
        <end position="267"/>
    </location>
</feature>
<dbReference type="InterPro" id="IPR011701">
    <property type="entry name" value="MFS"/>
</dbReference>
<keyword evidence="4 7" id="KW-1133">Transmembrane helix</keyword>
<proteinExistence type="predicted"/>
<dbReference type="GO" id="GO:0005886">
    <property type="term" value="C:plasma membrane"/>
    <property type="evidence" value="ECO:0007669"/>
    <property type="project" value="UniProtKB-SubCell"/>
</dbReference>
<feature type="region of interest" description="Disordered" evidence="6">
    <location>
        <begin position="436"/>
        <end position="463"/>
    </location>
</feature>
<dbReference type="SUPFAM" id="SSF103473">
    <property type="entry name" value="MFS general substrate transporter"/>
    <property type="match status" value="1"/>
</dbReference>
<feature type="transmembrane region" description="Helical" evidence="7">
    <location>
        <begin position="168"/>
        <end position="186"/>
    </location>
</feature>